<dbReference type="GO" id="GO:0000981">
    <property type="term" value="F:DNA-binding transcription factor activity, RNA polymerase II-specific"/>
    <property type="evidence" value="ECO:0007669"/>
    <property type="project" value="InterPro"/>
</dbReference>
<dbReference type="PANTHER" id="PTHR31668">
    <property type="entry name" value="GLUCOSE TRANSPORT TRANSCRIPTION REGULATOR RGT1-RELATED-RELATED"/>
    <property type="match status" value="1"/>
</dbReference>
<evidence type="ECO:0000256" key="2">
    <source>
        <dbReference type="SAM" id="MobiDB-lite"/>
    </source>
</evidence>
<dbReference type="SUPFAM" id="SSF57701">
    <property type="entry name" value="Zn2/Cys6 DNA-binding domain"/>
    <property type="match status" value="1"/>
</dbReference>
<reference evidence="4 5" key="1">
    <citation type="submission" date="2015-05" db="EMBL/GenBank/DDBJ databases">
        <authorList>
            <person name="Wang D.B."/>
            <person name="Wang M."/>
        </authorList>
    </citation>
    <scope>NUCLEOTIDE SEQUENCE [LARGE SCALE GENOMIC DNA]</scope>
    <source>
        <strain evidence="4">VL1</strain>
    </source>
</reference>
<dbReference type="Proteomes" id="UP000044602">
    <property type="component" value="Unassembled WGS sequence"/>
</dbReference>
<name>A0A0G4M4P1_VERLO</name>
<feature type="region of interest" description="Disordered" evidence="2">
    <location>
        <begin position="616"/>
        <end position="638"/>
    </location>
</feature>
<organism evidence="4 5">
    <name type="scientific">Verticillium longisporum</name>
    <name type="common">Verticillium dahliae var. longisporum</name>
    <dbReference type="NCBI Taxonomy" id="100787"/>
    <lineage>
        <taxon>Eukaryota</taxon>
        <taxon>Fungi</taxon>
        <taxon>Dikarya</taxon>
        <taxon>Ascomycota</taxon>
        <taxon>Pezizomycotina</taxon>
        <taxon>Sordariomycetes</taxon>
        <taxon>Hypocreomycetidae</taxon>
        <taxon>Glomerellales</taxon>
        <taxon>Plectosphaerellaceae</taxon>
        <taxon>Verticillium</taxon>
    </lineage>
</organism>
<keyword evidence="5" id="KW-1185">Reference proteome</keyword>
<evidence type="ECO:0000313" key="4">
    <source>
        <dbReference type="EMBL" id="CRK29229.1"/>
    </source>
</evidence>
<dbReference type="PROSITE" id="PS50048">
    <property type="entry name" value="ZN2_CY6_FUNGAL_2"/>
    <property type="match status" value="1"/>
</dbReference>
<dbReference type="GO" id="GO:0006351">
    <property type="term" value="P:DNA-templated transcription"/>
    <property type="evidence" value="ECO:0007669"/>
    <property type="project" value="InterPro"/>
</dbReference>
<proteinExistence type="predicted"/>
<gene>
    <name evidence="4" type="ORF">BN1708_004906</name>
</gene>
<protein>
    <recommendedName>
        <fullName evidence="3">Zn(2)-C6 fungal-type domain-containing protein</fullName>
    </recommendedName>
</protein>
<evidence type="ECO:0000259" key="3">
    <source>
        <dbReference type="PROSITE" id="PS50048"/>
    </source>
</evidence>
<keyword evidence="1" id="KW-0539">Nucleus</keyword>
<dbReference type="InterPro" id="IPR036864">
    <property type="entry name" value="Zn2-C6_fun-type_DNA-bd_sf"/>
</dbReference>
<dbReference type="CDD" id="cd12148">
    <property type="entry name" value="fungal_TF_MHR"/>
    <property type="match status" value="1"/>
</dbReference>
<dbReference type="InterPro" id="IPR050797">
    <property type="entry name" value="Carb_Metab_Trans_Reg"/>
</dbReference>
<dbReference type="SMART" id="SM00066">
    <property type="entry name" value="GAL4"/>
    <property type="match status" value="1"/>
</dbReference>
<dbReference type="GO" id="GO:0003677">
    <property type="term" value="F:DNA binding"/>
    <property type="evidence" value="ECO:0007669"/>
    <property type="project" value="InterPro"/>
</dbReference>
<dbReference type="STRING" id="100787.A0A0G4M4P1"/>
<dbReference type="AlphaFoldDB" id="A0A0G4M4P1"/>
<feature type="region of interest" description="Disordered" evidence="2">
    <location>
        <begin position="89"/>
        <end position="110"/>
    </location>
</feature>
<accession>A0A0G4M4P1</accession>
<feature type="compositionally biased region" description="Basic and acidic residues" evidence="2">
    <location>
        <begin position="95"/>
        <end position="109"/>
    </location>
</feature>
<dbReference type="InterPro" id="IPR001138">
    <property type="entry name" value="Zn2Cys6_DnaBD"/>
</dbReference>
<evidence type="ECO:0000256" key="1">
    <source>
        <dbReference type="ARBA" id="ARBA00023242"/>
    </source>
</evidence>
<sequence>MAPALPDLQAVVHVHQEAQASTTSPRRASAPVEPRRLAARACDACRARRRRCIFPLGPEEDGGDGSTRCIGCSRLGIGCNFAIPTRPRGPKRRRYEIDPRPGPPKDEIPCHCPPRTAVYSGASVDGIDTDDDAGAVLTPDHTSALGQSISPGSLSTFAYATDELCSRELFMAIIHDYVERVYPLCPVVHLPSFRRSLASNQDVHDTEQMLLLVALFTLTIGVLRSRIEDYRAMDPEAAARFPTRTSIITYASQMCLRLRPPDYWDEISHRKWAISYTLASASFEVGRMNQYRMFDSEAMQLARLLGFHLHATEYHGLNCIETQLRKKAFWLQFFSFAHSKVQPGRRRFHVTYLDNYVLRDVHFAALEPLDTPDENITENAVCPLAPDGTGPFTSVTAFIVNTRVFLEALRDSLFNAGCDCGYGRTNEEKLARLKALFQRYKYTLDALPSHMTQWGPSSIYDSGPSTPANSVSRTQAETTRANIHITHLWLQSFLLDQTDGIVQAMAAAGGGDEAWSAHQLASSWAEREDICRQLLHVLHNVDGVHLEPNGNSLTYKIRGVATSLLNCPSLIGESVSQRAAGYVREFTKVLAFLDLSEVMNTDGVDTWIDKDRKLGDGRPSAAAADAASAASFSTTSVP</sequence>
<dbReference type="EMBL" id="CVQH01021084">
    <property type="protein sequence ID" value="CRK29229.1"/>
    <property type="molecule type" value="Genomic_DNA"/>
</dbReference>
<dbReference type="GO" id="GO:0008270">
    <property type="term" value="F:zinc ion binding"/>
    <property type="evidence" value="ECO:0007669"/>
    <property type="project" value="InterPro"/>
</dbReference>
<dbReference type="Gene3D" id="4.10.240.10">
    <property type="entry name" value="Zn(2)-C6 fungal-type DNA-binding domain"/>
    <property type="match status" value="1"/>
</dbReference>
<evidence type="ECO:0000313" key="5">
    <source>
        <dbReference type="Proteomes" id="UP000044602"/>
    </source>
</evidence>
<feature type="compositionally biased region" description="Low complexity" evidence="2">
    <location>
        <begin position="620"/>
        <end position="638"/>
    </location>
</feature>
<feature type="domain" description="Zn(2)-C6 fungal-type" evidence="3">
    <location>
        <begin position="41"/>
        <end position="81"/>
    </location>
</feature>